<evidence type="ECO:0000313" key="10">
    <source>
        <dbReference type="Proteomes" id="UP000437446"/>
    </source>
</evidence>
<organism evidence="5 9">
    <name type="scientific">Parabacteroides merdae</name>
    <dbReference type="NCBI Taxonomy" id="46503"/>
    <lineage>
        <taxon>Bacteria</taxon>
        <taxon>Pseudomonadati</taxon>
        <taxon>Bacteroidota</taxon>
        <taxon>Bacteroidia</taxon>
        <taxon>Bacteroidales</taxon>
        <taxon>Tannerellaceae</taxon>
        <taxon>Parabacteroides</taxon>
    </lineage>
</organism>
<protein>
    <submittedName>
        <fullName evidence="5">Glycine zipper family protein</fullName>
    </submittedName>
</protein>
<dbReference type="PROSITE" id="PS51257">
    <property type="entry name" value="PROKAR_LIPOPROTEIN"/>
    <property type="match status" value="1"/>
</dbReference>
<dbReference type="EMBL" id="QSEF01000017">
    <property type="protein sequence ID" value="RGZ46515.1"/>
    <property type="molecule type" value="Genomic_DNA"/>
</dbReference>
<dbReference type="EMBL" id="QRKC01000002">
    <property type="protein sequence ID" value="RHH78375.1"/>
    <property type="molecule type" value="Genomic_DNA"/>
</dbReference>
<dbReference type="EMBL" id="BQNZ01000001">
    <property type="protein sequence ID" value="GKH72060.1"/>
    <property type="molecule type" value="Genomic_DNA"/>
</dbReference>
<dbReference type="Proteomes" id="UP000283732">
    <property type="component" value="Unassembled WGS sequence"/>
</dbReference>
<dbReference type="Proteomes" id="UP000285173">
    <property type="component" value="Unassembled WGS sequence"/>
</dbReference>
<dbReference type="AlphaFoldDB" id="A0A355VPA4"/>
<dbReference type="EMBL" id="WNDA01000013">
    <property type="protein sequence ID" value="MTU69392.1"/>
    <property type="molecule type" value="Genomic_DNA"/>
</dbReference>
<dbReference type="EMBL" id="QSUP01000007">
    <property type="protein sequence ID" value="RGN52185.1"/>
    <property type="molecule type" value="Genomic_DNA"/>
</dbReference>
<evidence type="ECO:0000313" key="4">
    <source>
        <dbReference type="EMBL" id="RGN52185.1"/>
    </source>
</evidence>
<comment type="caution">
    <text evidence="5">The sequence shown here is derived from an EMBL/GenBank/DDBJ whole genome shotgun (WGS) entry which is preliminary data.</text>
</comment>
<dbReference type="Proteomes" id="UP000437446">
    <property type="component" value="Unassembled WGS sequence"/>
</dbReference>
<evidence type="ECO:0000313" key="7">
    <source>
        <dbReference type="Proteomes" id="UP000261088"/>
    </source>
</evidence>
<reference evidence="7 8" key="1">
    <citation type="submission" date="2018-08" db="EMBL/GenBank/DDBJ databases">
        <title>A genome reference for cultivated species of the human gut microbiota.</title>
        <authorList>
            <person name="Zou Y."/>
            <person name="Xue W."/>
            <person name="Luo G."/>
        </authorList>
    </citation>
    <scope>NUCLEOTIDE SEQUENCE [LARGE SCALE GENOMIC DNA]</scope>
    <source>
        <strain evidence="6 8">AM16-50</strain>
        <strain evidence="5 9">AM50-15</strain>
        <strain evidence="4 7">OM05-11AA</strain>
    </source>
</reference>
<dbReference type="EMBL" id="WNCR01000002">
    <property type="protein sequence ID" value="MTU28662.1"/>
    <property type="molecule type" value="Genomic_DNA"/>
</dbReference>
<evidence type="ECO:0000313" key="8">
    <source>
        <dbReference type="Proteomes" id="UP000283732"/>
    </source>
</evidence>
<evidence type="ECO:0000313" key="5">
    <source>
        <dbReference type="EMBL" id="RGZ46515.1"/>
    </source>
</evidence>
<evidence type="ECO:0000313" key="9">
    <source>
        <dbReference type="Proteomes" id="UP000285173"/>
    </source>
</evidence>
<proteinExistence type="predicted"/>
<evidence type="ECO:0000313" key="3">
    <source>
        <dbReference type="EMBL" id="MTU69392.1"/>
    </source>
</evidence>
<dbReference type="OrthoDB" id="1100143at2"/>
<evidence type="ECO:0000313" key="6">
    <source>
        <dbReference type="EMBL" id="RHH78375.1"/>
    </source>
</evidence>
<dbReference type="Proteomes" id="UP000261088">
    <property type="component" value="Unassembled WGS sequence"/>
</dbReference>
<dbReference type="Proteomes" id="UP000448908">
    <property type="component" value="Unassembled WGS sequence"/>
</dbReference>
<reference evidence="1" key="3">
    <citation type="submission" date="2022-01" db="EMBL/GenBank/DDBJ databases">
        <title>Novel bile acid biosynthetic pathways are enriched in the microbiome of centenarians.</title>
        <authorList>
            <person name="Sato Y."/>
            <person name="Atarashi K."/>
            <person name="Plichta R.D."/>
            <person name="Arai Y."/>
            <person name="Sasajima S."/>
            <person name="Kearney M.S."/>
            <person name="Suda W."/>
            <person name="Takeshita K."/>
            <person name="Sasaki T."/>
            <person name="Okamoto S."/>
            <person name="Skelly N.A."/>
            <person name="Okamura Y."/>
            <person name="Vlamakis H."/>
            <person name="Li Y."/>
            <person name="Tanoue T."/>
            <person name="Takei H."/>
            <person name="Nittono H."/>
            <person name="Narushima S."/>
            <person name="Irie J."/>
            <person name="Itoh H."/>
            <person name="Moriya K."/>
            <person name="Sugiura Y."/>
            <person name="Suematsu M."/>
            <person name="Moritoki N."/>
            <person name="Shibata S."/>
            <person name="Littman R.D."/>
            <person name="Fischbach A.M."/>
            <person name="Uwamino Y."/>
            <person name="Inoue T."/>
            <person name="Honda A."/>
            <person name="Hattori M."/>
            <person name="Murai T."/>
            <person name="Xavier J.R."/>
            <person name="Hirose N."/>
            <person name="Honda K."/>
        </authorList>
    </citation>
    <scope>NUCLEOTIDE SEQUENCE</scope>
    <source>
        <strain evidence="1">CE91-St3</strain>
    </source>
</reference>
<accession>A0A355VPA4</accession>
<gene>
    <name evidence="1" type="ORF">CE91St3_19230</name>
    <name evidence="6" type="ORF">DW191_06750</name>
    <name evidence="5" type="ORF">DW986_12630</name>
    <name evidence="4" type="ORF">DXB61_08065</name>
    <name evidence="2" type="ORF">GMD66_05415</name>
    <name evidence="3" type="ORF">GMD92_09960</name>
</gene>
<evidence type="ECO:0000313" key="2">
    <source>
        <dbReference type="EMBL" id="MTU28662.1"/>
    </source>
</evidence>
<dbReference type="GeneID" id="49202363"/>
<name>A0A355VPA4_9BACT</name>
<evidence type="ECO:0000313" key="1">
    <source>
        <dbReference type="EMBL" id="GKH72060.1"/>
    </source>
</evidence>
<dbReference type="Proteomes" id="UP001055114">
    <property type="component" value="Unassembled WGS sequence"/>
</dbReference>
<sequence length="220" mass="23530">MKNKVLYAIVSLLVLTGCGSMKNMSREDRAGVGAQIGAFVGWLFGGAVGNSIDDDIGGDIGAFVGTAVGGIAGAQIAANTGDEIRVEKRNSGNYTPSSHVLLPDLQIEDILLEEDSVTRDDKINAGETCRISLVIVNNSFQDALDVEPIVKVEKGRYLKLSEPVKIAKITRDDRIIYNVMVQASPKLRTGEAVFSVRLKEGRGNGTEEETFTVKTVGGDK</sequence>
<evidence type="ECO:0000313" key="11">
    <source>
        <dbReference type="Proteomes" id="UP000448908"/>
    </source>
</evidence>
<reference evidence="10 11" key="2">
    <citation type="journal article" date="2019" name="Nat. Med.">
        <title>A library of human gut bacterial isolates paired with longitudinal multiomics data enables mechanistic microbiome research.</title>
        <authorList>
            <person name="Poyet M."/>
            <person name="Groussin M."/>
            <person name="Gibbons S.M."/>
            <person name="Avila-Pacheco J."/>
            <person name="Jiang X."/>
            <person name="Kearney S.M."/>
            <person name="Perrotta A.R."/>
            <person name="Berdy B."/>
            <person name="Zhao S."/>
            <person name="Lieberman T.D."/>
            <person name="Swanson P.K."/>
            <person name="Smith M."/>
            <person name="Roesemann S."/>
            <person name="Alexander J.E."/>
            <person name="Rich S.A."/>
            <person name="Livny J."/>
            <person name="Vlamakis H."/>
            <person name="Clish C."/>
            <person name="Bullock K."/>
            <person name="Deik A."/>
            <person name="Scott J."/>
            <person name="Pierce K.A."/>
            <person name="Xavier R.J."/>
            <person name="Alm E.J."/>
        </authorList>
    </citation>
    <scope>NUCLEOTIDE SEQUENCE [LARGE SCALE GENOMIC DNA]</scope>
    <source>
        <strain evidence="3 11">BIOML-A16</strain>
        <strain evidence="2 10">BIOML-A25</strain>
    </source>
</reference>
<dbReference type="RefSeq" id="WP_005639140.1">
    <property type="nucleotide sequence ID" value="NZ_BAABYG010000001.1"/>
</dbReference>